<dbReference type="Gene3D" id="3.40.50.300">
    <property type="entry name" value="P-loop containing nucleotide triphosphate hydrolases"/>
    <property type="match status" value="2"/>
</dbReference>
<dbReference type="AlphaFoldDB" id="A0A379E7I7"/>
<dbReference type="CDD" id="cd18808">
    <property type="entry name" value="SF1_C_Upf1"/>
    <property type="match status" value="1"/>
</dbReference>
<dbReference type="Pfam" id="PF13087">
    <property type="entry name" value="AAA_12"/>
    <property type="match status" value="1"/>
</dbReference>
<dbReference type="SUPFAM" id="SSF52540">
    <property type="entry name" value="P-loop containing nucleoside triphosphate hydrolases"/>
    <property type="match status" value="1"/>
</dbReference>
<feature type="domain" description="DNA2/NAM7 helicase-like C-terminal" evidence="3">
    <location>
        <begin position="578"/>
        <end position="731"/>
    </location>
</feature>
<dbReference type="InterPro" id="IPR047187">
    <property type="entry name" value="SF1_C_Upf1"/>
</dbReference>
<dbReference type="GO" id="GO:0004386">
    <property type="term" value="F:helicase activity"/>
    <property type="evidence" value="ECO:0007669"/>
    <property type="project" value="UniProtKB-KW"/>
</dbReference>
<dbReference type="Proteomes" id="UP000254156">
    <property type="component" value="Unassembled WGS sequence"/>
</dbReference>
<keyword evidence="4" id="KW-0547">Nucleotide-binding</keyword>
<protein>
    <submittedName>
        <fullName evidence="4">Putative DNA helicase</fullName>
    </submittedName>
</protein>
<proteinExistence type="predicted"/>
<keyword evidence="4" id="KW-0378">Hydrolase</keyword>
<dbReference type="Pfam" id="PF10881">
    <property type="entry name" value="DUF2726"/>
    <property type="match status" value="1"/>
</dbReference>
<evidence type="ECO:0000313" key="5">
    <source>
        <dbReference type="Proteomes" id="UP000254156"/>
    </source>
</evidence>
<dbReference type="InterPro" id="IPR024402">
    <property type="entry name" value="DUF2726"/>
</dbReference>
<dbReference type="Gene3D" id="3.40.960.10">
    <property type="entry name" value="VSR Endonuclease"/>
    <property type="match status" value="1"/>
</dbReference>
<feature type="domain" description="DNA2/NAM7 helicase helicase" evidence="2">
    <location>
        <begin position="193"/>
        <end position="543"/>
    </location>
</feature>
<accession>A0A379E7I7</accession>
<dbReference type="PANTHER" id="PTHR10887">
    <property type="entry name" value="DNA2/NAM7 HELICASE FAMILY"/>
    <property type="match status" value="1"/>
</dbReference>
<keyword evidence="4" id="KW-0347">Helicase</keyword>
<dbReference type="InterPro" id="IPR045055">
    <property type="entry name" value="DNA2/NAM7-like"/>
</dbReference>
<evidence type="ECO:0000259" key="1">
    <source>
        <dbReference type="Pfam" id="PF10881"/>
    </source>
</evidence>
<dbReference type="InterPro" id="IPR041679">
    <property type="entry name" value="DNA2/NAM7-like_C"/>
</dbReference>
<dbReference type="InterPro" id="IPR041677">
    <property type="entry name" value="DNA2/NAM7_AAA_11"/>
</dbReference>
<name>A0A379E7I7_9PORP</name>
<feature type="domain" description="DUF2726" evidence="1">
    <location>
        <begin position="825"/>
        <end position="917"/>
    </location>
</feature>
<reference evidence="4 5" key="1">
    <citation type="submission" date="2018-06" db="EMBL/GenBank/DDBJ databases">
        <authorList>
            <consortium name="Pathogen Informatics"/>
            <person name="Doyle S."/>
        </authorList>
    </citation>
    <scope>NUCLEOTIDE SEQUENCE [LARGE SCALE GENOMIC DNA]</scope>
    <source>
        <strain evidence="4 5">NCTC11632</strain>
    </source>
</reference>
<evidence type="ECO:0000259" key="2">
    <source>
        <dbReference type="Pfam" id="PF13086"/>
    </source>
</evidence>
<gene>
    <name evidence="4" type="ORF">NCTC11632_00759</name>
</gene>
<dbReference type="InterPro" id="IPR027417">
    <property type="entry name" value="P-loop_NTPase"/>
</dbReference>
<dbReference type="EMBL" id="UGTF01000002">
    <property type="protein sequence ID" value="SUB88687.1"/>
    <property type="molecule type" value="Genomic_DNA"/>
</dbReference>
<keyword evidence="4" id="KW-0067">ATP-binding</keyword>
<evidence type="ECO:0000313" key="4">
    <source>
        <dbReference type="EMBL" id="SUB88687.1"/>
    </source>
</evidence>
<dbReference type="RefSeq" id="WP_115096652.1">
    <property type="nucleotide sequence ID" value="NZ_UGTF01000002.1"/>
</dbReference>
<dbReference type="Pfam" id="PF13086">
    <property type="entry name" value="AAA_11"/>
    <property type="match status" value="1"/>
</dbReference>
<evidence type="ECO:0000259" key="3">
    <source>
        <dbReference type="Pfam" id="PF13087"/>
    </source>
</evidence>
<sequence length="921" mass="106431">MARSFIIYLKNKTSLKFEYKSDVSAAVRTDKGYRITFHSGKSYNYGADKVKYYPLITTRENVRIYERGKLNEKYNTVDNYGRYLIFRDEDNYSCPIENNADIEISDIKKDITQTQSVIDYFKEILKKTGEVSFNIPTEEIENKNPNQVSSEILLKALDDIDLMESRSALSNYIDGKNPAVNLSKEALIYPFGCNESQKLAVETTLRNSISIVEGPPGTGKTQTILNIIANLIVQNKTVAIVSNNNSAVFNVREKLEKYGYGMVVASLGNKDNKAFFFENLSNQRINPDFKISTKRLKDVEMEVRELDSILITSFQYRNKLATLKTELSDAEIEFSHIKVEQSLNPNVKSMLDKKFHRGLNFYKILKLKDLFSNIDLKAKLSFINKIRFILQYGLFDFNSISQYGEEFRIYVNHKFYELYIAKIENEILTIENWLASHNEETNLKRFIETSKEVFNGALFQRYNGLGQVTFSMDDYRNQFDDFAKHYPVILSSTLSLHTSIPKGYLFDYLIIDESSQVDIIKSVVCFSCSRNVVVVGDSMQLNHIVDEKSKAVAELFQTKYNISPAYDYVEQNILNSLKTLYGNNVKSVLLKEHYRCHPTIIGFCNKKYYNNKLVVMTDWNNHPFRIIETNISGGRDNYNQRQIDETDSYIRQNYSADYTKVGVIAPYRNHADMLQKQLPDGVEADTIHKFQGREKDVIIFNTVRSSIEPFIDNPNLINVAVSRAVKEFIVVKPASMELPHGTNIGDMIRYICYTTEPKETIIKGRICSVFDLLYKEYNKVFISFLSSNRKIKGSAAEIIMYKFLDERILTKAQFSSIDMVREYRLRDLIRSFESFSEEEIQFIKNNSRLDFLLYNKIDKTPVLAIEVDGVSFHDNKLQQERDNKKNHILETIGLPLLRLSTDGHNEEAKIIESLSDAMRLS</sequence>
<organism evidence="4 5">
    <name type="scientific">Porphyromonas macacae</name>
    <dbReference type="NCBI Taxonomy" id="28115"/>
    <lineage>
        <taxon>Bacteria</taxon>
        <taxon>Pseudomonadati</taxon>
        <taxon>Bacteroidota</taxon>
        <taxon>Bacteroidia</taxon>
        <taxon>Bacteroidales</taxon>
        <taxon>Porphyromonadaceae</taxon>
        <taxon>Porphyromonas</taxon>
    </lineage>
</organism>